<dbReference type="GO" id="GO:0001534">
    <property type="term" value="C:radial spoke"/>
    <property type="evidence" value="ECO:0007669"/>
    <property type="project" value="InterPro"/>
</dbReference>
<keyword evidence="8" id="KW-1185">Reference proteome</keyword>
<keyword evidence="2" id="KW-0963">Cytoplasm</keyword>
<protein>
    <submittedName>
        <fullName evidence="7">Uncharacterized protein</fullName>
        <ecNumber evidence="7">3.2.1.-</ecNumber>
    </submittedName>
</protein>
<keyword evidence="7" id="KW-0326">Glycosidase</keyword>
<feature type="region of interest" description="Disordered" evidence="6">
    <location>
        <begin position="455"/>
        <end position="476"/>
    </location>
</feature>
<dbReference type="InterPro" id="IPR001579">
    <property type="entry name" value="Glyco_hydro_18_chit_AS"/>
</dbReference>
<dbReference type="GO" id="GO:0060294">
    <property type="term" value="P:cilium movement involved in cell motility"/>
    <property type="evidence" value="ECO:0007669"/>
    <property type="project" value="InterPro"/>
</dbReference>
<feature type="region of interest" description="Disordered" evidence="6">
    <location>
        <begin position="1"/>
        <end position="32"/>
    </location>
</feature>
<dbReference type="AlphaFoldDB" id="B4KLV5"/>
<evidence type="ECO:0000256" key="5">
    <source>
        <dbReference type="ARBA" id="ARBA00023273"/>
    </source>
</evidence>
<dbReference type="HOGENOM" id="CLU_387939_0_0_1"/>
<dbReference type="Proteomes" id="UP000009192">
    <property type="component" value="Unassembled WGS sequence"/>
</dbReference>
<sequence length="714" mass="82427">MDDLASLQNFTTDSTSSVQSDAPPKTISKKEKELIANKDVVDHDESPKCSNIITSTSTSSSTTISIGAFNSDTQFQRASGHEPPHIGYELSVAKSILQQYSTLSGDNLFDHLSDIVKRVVDERPPNVIDFFEEFSRNVREQKFHVPERFPPNAVFADCRMFRPAKRILHSIKLPHNAEGSDLGGDEDFGEEAYTYADGELQIDLDDSMRLFVSFNERVEQLQFFWNQCGFTISKDDIFQLAGSINRLQTHPSIMQCRFWGCINGLKASYYIVEASLTREEISSRLTMMEEEMREKQLPFKMRKNQEPNPLPSHIGPELTPGVYGWENFSPEDLEKMTPKAPPVPLAEEIEFYDIPPELVGLGCNRYSYFVVNNLYDDWIELPIVTPRQIVVSRQIKKFFTGDLESDIVSYPCFPGKEKHYLRAIIARITASTHIAPQGYYRRMTKKEKDLFDGVNFDDEEEEQEEEDNYNEGEEDTIQDNDVMLLKNERFEIEPLATLATPVAWVHCRPNILNQGRIVWYDEEKARKEREKALAMYLKMRLMEEMDEEVEEEEADGEEEGEEEEMIEGFNQPETGPDILTSCASDMSPDCVVPWLVRFTSRYTNQKERVLVMQSNIWPGAFTFIFEKTCESIYLGWGHKFCRRNIPFKHLPIVQEEFPHSVEDFIETTDPSVEDEIAYNEWLLSKQKRQVDIGESLHEYDGEDIDDYDNDDNDA</sequence>
<dbReference type="EMBL" id="CH933808">
    <property type="protein sequence ID" value="EDW09765.1"/>
    <property type="molecule type" value="Genomic_DNA"/>
</dbReference>
<keyword evidence="3" id="KW-0969">Cilium</keyword>
<dbReference type="eggNOG" id="ENOG502QSU4">
    <property type="taxonomic scope" value="Eukaryota"/>
</dbReference>
<dbReference type="PhylomeDB" id="B4KLV5"/>
<evidence type="ECO:0000256" key="3">
    <source>
        <dbReference type="ARBA" id="ARBA00023069"/>
    </source>
</evidence>
<dbReference type="CDD" id="cd22963">
    <property type="entry name" value="DD_CrRSP4-like"/>
    <property type="match status" value="1"/>
</dbReference>
<name>B4KLV5_DROMO</name>
<dbReference type="PANTHER" id="PTHR13159:SF0">
    <property type="entry name" value="RADIAL SPOKE HEAD 6 HOMOLOG A"/>
    <property type="match status" value="1"/>
</dbReference>
<feature type="compositionally biased region" description="Polar residues" evidence="6">
    <location>
        <begin position="1"/>
        <end position="20"/>
    </location>
</feature>
<dbReference type="GO" id="GO:0035082">
    <property type="term" value="P:axoneme assembly"/>
    <property type="evidence" value="ECO:0007669"/>
    <property type="project" value="TreeGrafter"/>
</dbReference>
<evidence type="ECO:0000256" key="2">
    <source>
        <dbReference type="ARBA" id="ARBA00022490"/>
    </source>
</evidence>
<dbReference type="PROSITE" id="PS01095">
    <property type="entry name" value="GH18_1"/>
    <property type="match status" value="1"/>
</dbReference>
<dbReference type="EC" id="3.2.1.-" evidence="7"/>
<dbReference type="FunCoup" id="B4KLV5">
    <property type="interactions" value="43"/>
</dbReference>
<proteinExistence type="predicted"/>
<dbReference type="KEGG" id="dmo:Dmoj_GI18866"/>
<evidence type="ECO:0000313" key="8">
    <source>
        <dbReference type="Proteomes" id="UP000009192"/>
    </source>
</evidence>
<keyword evidence="5" id="KW-0966">Cell projection</keyword>
<comment type="subcellular location">
    <subcellularLocation>
        <location evidence="1">Cytoplasm</location>
        <location evidence="1">Cytoskeleton</location>
        <location evidence="1">Cilium axoneme</location>
    </subcellularLocation>
</comment>
<dbReference type="GO" id="GO:0004553">
    <property type="term" value="F:hydrolase activity, hydrolyzing O-glycosyl compounds"/>
    <property type="evidence" value="ECO:0007669"/>
    <property type="project" value="InterPro"/>
</dbReference>
<dbReference type="OrthoDB" id="272202at2759"/>
<dbReference type="InParanoid" id="B4KLV5"/>
<dbReference type="OMA" id="CVYFGNG"/>
<dbReference type="InterPro" id="IPR006802">
    <property type="entry name" value="Radial_spoke"/>
</dbReference>
<dbReference type="PANTHER" id="PTHR13159">
    <property type="entry name" value="RADIAL SPOKEHEAD-RELATED"/>
    <property type="match status" value="1"/>
</dbReference>
<organism evidence="7 8">
    <name type="scientific">Drosophila mojavensis</name>
    <name type="common">Fruit fly</name>
    <dbReference type="NCBI Taxonomy" id="7230"/>
    <lineage>
        <taxon>Eukaryota</taxon>
        <taxon>Metazoa</taxon>
        <taxon>Ecdysozoa</taxon>
        <taxon>Arthropoda</taxon>
        <taxon>Hexapoda</taxon>
        <taxon>Insecta</taxon>
        <taxon>Pterygota</taxon>
        <taxon>Neoptera</taxon>
        <taxon>Endopterygota</taxon>
        <taxon>Diptera</taxon>
        <taxon>Brachycera</taxon>
        <taxon>Muscomorpha</taxon>
        <taxon>Ephydroidea</taxon>
        <taxon>Drosophilidae</taxon>
        <taxon>Drosophila</taxon>
    </lineage>
</organism>
<dbReference type="Pfam" id="PF04712">
    <property type="entry name" value="Radial_spoke"/>
    <property type="match status" value="1"/>
</dbReference>
<dbReference type="GO" id="GO:0005975">
    <property type="term" value="P:carbohydrate metabolic process"/>
    <property type="evidence" value="ECO:0007669"/>
    <property type="project" value="InterPro"/>
</dbReference>
<evidence type="ECO:0000256" key="6">
    <source>
        <dbReference type="SAM" id="MobiDB-lite"/>
    </source>
</evidence>
<keyword evidence="4" id="KW-0206">Cytoskeleton</keyword>
<keyword evidence="7" id="KW-0378">Hydrolase</keyword>
<evidence type="ECO:0000256" key="1">
    <source>
        <dbReference type="ARBA" id="ARBA00004430"/>
    </source>
</evidence>
<gene>
    <name evidence="7" type="primary">Dmoj\GI18866</name>
    <name evidence="7" type="ORF">Dmoj_GI18866</name>
</gene>
<evidence type="ECO:0000256" key="4">
    <source>
        <dbReference type="ARBA" id="ARBA00023212"/>
    </source>
</evidence>
<evidence type="ECO:0000313" key="7">
    <source>
        <dbReference type="EMBL" id="EDW09765.1"/>
    </source>
</evidence>
<reference evidence="7 8" key="1">
    <citation type="journal article" date="2007" name="Nature">
        <title>Evolution of genes and genomes on the Drosophila phylogeny.</title>
        <authorList>
            <consortium name="Drosophila 12 Genomes Consortium"/>
            <person name="Clark A.G."/>
            <person name="Eisen M.B."/>
            <person name="Smith D.R."/>
            <person name="Bergman C.M."/>
            <person name="Oliver B."/>
            <person name="Markow T.A."/>
            <person name="Kaufman T.C."/>
            <person name="Kellis M."/>
            <person name="Gelbart W."/>
            <person name="Iyer V.N."/>
            <person name="Pollard D.A."/>
            <person name="Sackton T.B."/>
            <person name="Larracuente A.M."/>
            <person name="Singh N.D."/>
            <person name="Abad J.P."/>
            <person name="Abt D.N."/>
            <person name="Adryan B."/>
            <person name="Aguade M."/>
            <person name="Akashi H."/>
            <person name="Anderson W.W."/>
            <person name="Aquadro C.F."/>
            <person name="Ardell D.H."/>
            <person name="Arguello R."/>
            <person name="Artieri C.G."/>
            <person name="Barbash D.A."/>
            <person name="Barker D."/>
            <person name="Barsanti P."/>
            <person name="Batterham P."/>
            <person name="Batzoglou S."/>
            <person name="Begun D."/>
            <person name="Bhutkar A."/>
            <person name="Blanco E."/>
            <person name="Bosak S.A."/>
            <person name="Bradley R.K."/>
            <person name="Brand A.D."/>
            <person name="Brent M.R."/>
            <person name="Brooks A.N."/>
            <person name="Brown R.H."/>
            <person name="Butlin R.K."/>
            <person name="Caggese C."/>
            <person name="Calvi B.R."/>
            <person name="Bernardo de Carvalho A."/>
            <person name="Caspi A."/>
            <person name="Castrezana S."/>
            <person name="Celniker S.E."/>
            <person name="Chang J.L."/>
            <person name="Chapple C."/>
            <person name="Chatterji S."/>
            <person name="Chinwalla A."/>
            <person name="Civetta A."/>
            <person name="Clifton S.W."/>
            <person name="Comeron J.M."/>
            <person name="Costello J.C."/>
            <person name="Coyne J.A."/>
            <person name="Daub J."/>
            <person name="David R.G."/>
            <person name="Delcher A.L."/>
            <person name="Delehaunty K."/>
            <person name="Do C.B."/>
            <person name="Ebling H."/>
            <person name="Edwards K."/>
            <person name="Eickbush T."/>
            <person name="Evans J.D."/>
            <person name="Filipski A."/>
            <person name="Findeiss S."/>
            <person name="Freyhult E."/>
            <person name="Fulton L."/>
            <person name="Fulton R."/>
            <person name="Garcia A.C."/>
            <person name="Gardiner A."/>
            <person name="Garfield D.A."/>
            <person name="Garvin B.E."/>
            <person name="Gibson G."/>
            <person name="Gilbert D."/>
            <person name="Gnerre S."/>
            <person name="Godfrey J."/>
            <person name="Good R."/>
            <person name="Gotea V."/>
            <person name="Gravely B."/>
            <person name="Greenberg A.J."/>
            <person name="Griffiths-Jones S."/>
            <person name="Gross S."/>
            <person name="Guigo R."/>
            <person name="Gustafson E.A."/>
            <person name="Haerty W."/>
            <person name="Hahn M.W."/>
            <person name="Halligan D.L."/>
            <person name="Halpern A.L."/>
            <person name="Halter G.M."/>
            <person name="Han M.V."/>
            <person name="Heger A."/>
            <person name="Hillier L."/>
            <person name="Hinrichs A.S."/>
            <person name="Holmes I."/>
            <person name="Hoskins R.A."/>
            <person name="Hubisz M.J."/>
            <person name="Hultmark D."/>
            <person name="Huntley M.A."/>
            <person name="Jaffe D.B."/>
            <person name="Jagadeeshan S."/>
            <person name="Jeck W.R."/>
            <person name="Johnson J."/>
            <person name="Jones C.D."/>
            <person name="Jordan W.C."/>
            <person name="Karpen G.H."/>
            <person name="Kataoka E."/>
            <person name="Keightley P.D."/>
            <person name="Kheradpour P."/>
            <person name="Kirkness E.F."/>
            <person name="Koerich L.B."/>
            <person name="Kristiansen K."/>
            <person name="Kudrna D."/>
            <person name="Kulathinal R.J."/>
            <person name="Kumar S."/>
            <person name="Kwok R."/>
            <person name="Lander E."/>
            <person name="Langley C.H."/>
            <person name="Lapoint R."/>
            <person name="Lazzaro B.P."/>
            <person name="Lee S.J."/>
            <person name="Levesque L."/>
            <person name="Li R."/>
            <person name="Lin C.F."/>
            <person name="Lin M.F."/>
            <person name="Lindblad-Toh K."/>
            <person name="Llopart A."/>
            <person name="Long M."/>
            <person name="Low L."/>
            <person name="Lozovsky E."/>
            <person name="Lu J."/>
            <person name="Luo M."/>
            <person name="Machado C.A."/>
            <person name="Makalowski W."/>
            <person name="Marzo M."/>
            <person name="Matsuda M."/>
            <person name="Matzkin L."/>
            <person name="McAllister B."/>
            <person name="McBride C.S."/>
            <person name="McKernan B."/>
            <person name="McKernan K."/>
            <person name="Mendez-Lago M."/>
            <person name="Minx P."/>
            <person name="Mollenhauer M.U."/>
            <person name="Montooth K."/>
            <person name="Mount S.M."/>
            <person name="Mu X."/>
            <person name="Myers E."/>
            <person name="Negre B."/>
            <person name="Newfeld S."/>
            <person name="Nielsen R."/>
            <person name="Noor M.A."/>
            <person name="O'Grady P."/>
            <person name="Pachter L."/>
            <person name="Papaceit M."/>
            <person name="Parisi M.J."/>
            <person name="Parisi M."/>
            <person name="Parts L."/>
            <person name="Pedersen J.S."/>
            <person name="Pesole G."/>
            <person name="Phillippy A.M."/>
            <person name="Ponting C.P."/>
            <person name="Pop M."/>
            <person name="Porcelli D."/>
            <person name="Powell J.R."/>
            <person name="Prohaska S."/>
            <person name="Pruitt K."/>
            <person name="Puig M."/>
            <person name="Quesneville H."/>
            <person name="Ram K.R."/>
            <person name="Rand D."/>
            <person name="Rasmussen M.D."/>
            <person name="Reed L.K."/>
            <person name="Reenan R."/>
            <person name="Reily A."/>
            <person name="Remington K.A."/>
            <person name="Rieger T.T."/>
            <person name="Ritchie M.G."/>
            <person name="Robin C."/>
            <person name="Rogers Y.H."/>
            <person name="Rohde C."/>
            <person name="Rozas J."/>
            <person name="Rubenfield M.J."/>
            <person name="Ruiz A."/>
            <person name="Russo S."/>
            <person name="Salzberg S.L."/>
            <person name="Sanchez-Gracia A."/>
            <person name="Saranga D.J."/>
            <person name="Sato H."/>
            <person name="Schaeffer S.W."/>
            <person name="Schatz M.C."/>
            <person name="Schlenke T."/>
            <person name="Schwartz R."/>
            <person name="Segarra C."/>
            <person name="Singh R.S."/>
            <person name="Sirot L."/>
            <person name="Sirota M."/>
            <person name="Sisneros N.B."/>
            <person name="Smith C.D."/>
            <person name="Smith T.F."/>
            <person name="Spieth J."/>
            <person name="Stage D.E."/>
            <person name="Stark A."/>
            <person name="Stephan W."/>
            <person name="Strausberg R.L."/>
            <person name="Strempel S."/>
            <person name="Sturgill D."/>
            <person name="Sutton G."/>
            <person name="Sutton G.G."/>
            <person name="Tao W."/>
            <person name="Teichmann S."/>
            <person name="Tobari Y.N."/>
            <person name="Tomimura Y."/>
            <person name="Tsolas J.M."/>
            <person name="Valente V.L."/>
            <person name="Venter E."/>
            <person name="Venter J.C."/>
            <person name="Vicario S."/>
            <person name="Vieira F.G."/>
            <person name="Vilella A.J."/>
            <person name="Villasante A."/>
            <person name="Walenz B."/>
            <person name="Wang J."/>
            <person name="Wasserman M."/>
            <person name="Watts T."/>
            <person name="Wilson D."/>
            <person name="Wilson R.K."/>
            <person name="Wing R.A."/>
            <person name="Wolfner M.F."/>
            <person name="Wong A."/>
            <person name="Wong G.K."/>
            <person name="Wu C.I."/>
            <person name="Wu G."/>
            <person name="Yamamoto D."/>
            <person name="Yang H.P."/>
            <person name="Yang S.P."/>
            <person name="Yorke J.A."/>
            <person name="Yoshida K."/>
            <person name="Zdobnov E."/>
            <person name="Zhang P."/>
            <person name="Zhang Y."/>
            <person name="Zimin A.V."/>
            <person name="Baldwin J."/>
            <person name="Abdouelleil A."/>
            <person name="Abdulkadir J."/>
            <person name="Abebe A."/>
            <person name="Abera B."/>
            <person name="Abreu J."/>
            <person name="Acer S.C."/>
            <person name="Aftuck L."/>
            <person name="Alexander A."/>
            <person name="An P."/>
            <person name="Anderson E."/>
            <person name="Anderson S."/>
            <person name="Arachi H."/>
            <person name="Azer M."/>
            <person name="Bachantsang P."/>
            <person name="Barry A."/>
            <person name="Bayul T."/>
            <person name="Berlin A."/>
            <person name="Bessette D."/>
            <person name="Bloom T."/>
            <person name="Blye J."/>
            <person name="Boguslavskiy L."/>
            <person name="Bonnet C."/>
            <person name="Boukhgalter B."/>
            <person name="Bourzgui I."/>
            <person name="Brown A."/>
            <person name="Cahill P."/>
            <person name="Channer S."/>
            <person name="Cheshatsang Y."/>
            <person name="Chuda L."/>
            <person name="Citroen M."/>
            <person name="Collymore A."/>
            <person name="Cooke P."/>
            <person name="Costello M."/>
            <person name="D'Aco K."/>
            <person name="Daza R."/>
            <person name="De Haan G."/>
            <person name="DeGray S."/>
            <person name="DeMaso C."/>
            <person name="Dhargay N."/>
            <person name="Dooley K."/>
            <person name="Dooley E."/>
            <person name="Doricent M."/>
            <person name="Dorje P."/>
            <person name="Dorjee K."/>
            <person name="Dupes A."/>
            <person name="Elong R."/>
            <person name="Falk J."/>
            <person name="Farina A."/>
            <person name="Faro S."/>
            <person name="Ferguson D."/>
            <person name="Fisher S."/>
            <person name="Foley C.D."/>
            <person name="Franke A."/>
            <person name="Friedrich D."/>
            <person name="Gadbois L."/>
            <person name="Gearin G."/>
            <person name="Gearin C.R."/>
            <person name="Giannoukos G."/>
            <person name="Goode T."/>
            <person name="Graham J."/>
            <person name="Grandbois E."/>
            <person name="Grewal S."/>
            <person name="Gyaltsen K."/>
            <person name="Hafez N."/>
            <person name="Hagos B."/>
            <person name="Hall J."/>
            <person name="Henson C."/>
            <person name="Hollinger A."/>
            <person name="Honan T."/>
            <person name="Huard M.D."/>
            <person name="Hughes L."/>
            <person name="Hurhula B."/>
            <person name="Husby M.E."/>
            <person name="Kamat A."/>
            <person name="Kanga B."/>
            <person name="Kashin S."/>
            <person name="Khazanovich D."/>
            <person name="Kisner P."/>
            <person name="Lance K."/>
            <person name="Lara M."/>
            <person name="Lee W."/>
            <person name="Lennon N."/>
            <person name="Letendre F."/>
            <person name="LeVine R."/>
            <person name="Lipovsky A."/>
            <person name="Liu X."/>
            <person name="Liu J."/>
            <person name="Liu S."/>
            <person name="Lokyitsang T."/>
            <person name="Lokyitsang Y."/>
            <person name="Lubonja R."/>
            <person name="Lui A."/>
            <person name="MacDonald P."/>
            <person name="Magnisalis V."/>
            <person name="Maru K."/>
            <person name="Matthews C."/>
            <person name="McCusker W."/>
            <person name="McDonough S."/>
            <person name="Mehta T."/>
            <person name="Meldrim J."/>
            <person name="Meneus L."/>
            <person name="Mihai O."/>
            <person name="Mihalev A."/>
            <person name="Mihova T."/>
            <person name="Mittelman R."/>
            <person name="Mlenga V."/>
            <person name="Montmayeur A."/>
            <person name="Mulrain L."/>
            <person name="Navidi A."/>
            <person name="Naylor J."/>
            <person name="Negash T."/>
            <person name="Nguyen T."/>
            <person name="Nguyen N."/>
            <person name="Nicol R."/>
            <person name="Norbu C."/>
            <person name="Norbu N."/>
            <person name="Novod N."/>
            <person name="O'Neill B."/>
            <person name="Osman S."/>
            <person name="Markiewicz E."/>
            <person name="Oyono O.L."/>
            <person name="Patti C."/>
            <person name="Phunkhang P."/>
            <person name="Pierre F."/>
            <person name="Priest M."/>
            <person name="Raghuraman S."/>
            <person name="Rege F."/>
            <person name="Reyes R."/>
            <person name="Rise C."/>
            <person name="Rogov P."/>
            <person name="Ross K."/>
            <person name="Ryan E."/>
            <person name="Settipalli S."/>
            <person name="Shea T."/>
            <person name="Sherpa N."/>
            <person name="Shi L."/>
            <person name="Shih D."/>
            <person name="Sparrow T."/>
            <person name="Spaulding J."/>
            <person name="Stalker J."/>
            <person name="Stange-Thomann N."/>
            <person name="Stavropoulos S."/>
            <person name="Stone C."/>
            <person name="Strader C."/>
            <person name="Tesfaye S."/>
            <person name="Thomson T."/>
            <person name="Thoulutsang Y."/>
            <person name="Thoulutsang D."/>
            <person name="Topham K."/>
            <person name="Topping I."/>
            <person name="Tsamla T."/>
            <person name="Vassiliev H."/>
            <person name="Vo A."/>
            <person name="Wangchuk T."/>
            <person name="Wangdi T."/>
            <person name="Weiand M."/>
            <person name="Wilkinson J."/>
            <person name="Wilson A."/>
            <person name="Yadav S."/>
            <person name="Young G."/>
            <person name="Yu Q."/>
            <person name="Zembek L."/>
            <person name="Zhong D."/>
            <person name="Zimmer A."/>
            <person name="Zwirko Z."/>
            <person name="Jaffe D.B."/>
            <person name="Alvarez P."/>
            <person name="Brockman W."/>
            <person name="Butler J."/>
            <person name="Chin C."/>
            <person name="Gnerre S."/>
            <person name="Grabherr M."/>
            <person name="Kleber M."/>
            <person name="Mauceli E."/>
            <person name="MacCallum I."/>
        </authorList>
    </citation>
    <scope>NUCLEOTIDE SEQUENCE [LARGE SCALE GENOMIC DNA]</scope>
    <source>
        <strain evidence="8">Tucson 15081-1352.22</strain>
    </source>
</reference>
<accession>B4KLV5</accession>